<reference evidence="1" key="1">
    <citation type="journal article" date="2023" name="Mol. Ecol. Resour.">
        <title>Chromosome-level genome assembly of a triploid poplar Populus alba 'Berolinensis'.</title>
        <authorList>
            <person name="Chen S."/>
            <person name="Yu Y."/>
            <person name="Wang X."/>
            <person name="Wang S."/>
            <person name="Zhang T."/>
            <person name="Zhou Y."/>
            <person name="He R."/>
            <person name="Meng N."/>
            <person name="Wang Y."/>
            <person name="Liu W."/>
            <person name="Liu Z."/>
            <person name="Liu J."/>
            <person name="Guo Q."/>
            <person name="Huang H."/>
            <person name="Sederoff R.R."/>
            <person name="Wang G."/>
            <person name="Qu G."/>
            <person name="Chen S."/>
        </authorList>
    </citation>
    <scope>NUCLEOTIDE SEQUENCE</scope>
    <source>
        <strain evidence="1">SC-2020</strain>
    </source>
</reference>
<dbReference type="Proteomes" id="UP001164929">
    <property type="component" value="Chromosome 15"/>
</dbReference>
<gene>
    <name evidence="1" type="ORF">NC653_035242</name>
</gene>
<accession>A0AAD6LPE9</accession>
<organism evidence="1 2">
    <name type="scientific">Populus alba x Populus x berolinensis</name>
    <dbReference type="NCBI Taxonomy" id="444605"/>
    <lineage>
        <taxon>Eukaryota</taxon>
        <taxon>Viridiplantae</taxon>
        <taxon>Streptophyta</taxon>
        <taxon>Embryophyta</taxon>
        <taxon>Tracheophyta</taxon>
        <taxon>Spermatophyta</taxon>
        <taxon>Magnoliopsida</taxon>
        <taxon>eudicotyledons</taxon>
        <taxon>Gunneridae</taxon>
        <taxon>Pentapetalae</taxon>
        <taxon>rosids</taxon>
        <taxon>fabids</taxon>
        <taxon>Malpighiales</taxon>
        <taxon>Salicaceae</taxon>
        <taxon>Saliceae</taxon>
        <taxon>Populus</taxon>
    </lineage>
</organism>
<sequence>MIMGRAWFQSTWPNIKTQTVQIRQINRYL</sequence>
<evidence type="ECO:0000313" key="2">
    <source>
        <dbReference type="Proteomes" id="UP001164929"/>
    </source>
</evidence>
<comment type="caution">
    <text evidence="1">The sequence shown here is derived from an EMBL/GenBank/DDBJ whole genome shotgun (WGS) entry which is preliminary data.</text>
</comment>
<dbReference type="EMBL" id="JAQIZT010000015">
    <property type="protein sequence ID" value="KAJ6970902.1"/>
    <property type="molecule type" value="Genomic_DNA"/>
</dbReference>
<dbReference type="AlphaFoldDB" id="A0AAD6LPE9"/>
<evidence type="ECO:0000313" key="1">
    <source>
        <dbReference type="EMBL" id="KAJ6970902.1"/>
    </source>
</evidence>
<name>A0AAD6LPE9_9ROSI</name>
<proteinExistence type="predicted"/>
<keyword evidence="2" id="KW-1185">Reference proteome</keyword>
<protein>
    <submittedName>
        <fullName evidence="1">Uncharacterized protein</fullName>
    </submittedName>
</protein>